<evidence type="ECO:0000256" key="1">
    <source>
        <dbReference type="ARBA" id="ARBA00004123"/>
    </source>
</evidence>
<evidence type="ECO:0000313" key="9">
    <source>
        <dbReference type="Proteomes" id="UP001465755"/>
    </source>
</evidence>
<evidence type="ECO:0000256" key="5">
    <source>
        <dbReference type="ARBA" id="ARBA00023242"/>
    </source>
</evidence>
<dbReference type="GO" id="GO:0071004">
    <property type="term" value="C:U2-type prespliceosome"/>
    <property type="evidence" value="ECO:0007669"/>
    <property type="project" value="TreeGrafter"/>
</dbReference>
<reference evidence="8 9" key="1">
    <citation type="journal article" date="2024" name="Nat. Commun.">
        <title>Phylogenomics reveals the evolutionary origins of lichenization in chlorophyte algae.</title>
        <authorList>
            <person name="Puginier C."/>
            <person name="Libourel C."/>
            <person name="Otte J."/>
            <person name="Skaloud P."/>
            <person name="Haon M."/>
            <person name="Grisel S."/>
            <person name="Petersen M."/>
            <person name="Berrin J.G."/>
            <person name="Delaux P.M."/>
            <person name="Dal Grande F."/>
            <person name="Keller J."/>
        </authorList>
    </citation>
    <scope>NUCLEOTIDE SEQUENCE [LARGE SCALE GENOMIC DNA]</scope>
    <source>
        <strain evidence="8 9">SAG 2036</strain>
    </source>
</reference>
<dbReference type="InterPro" id="IPR003107">
    <property type="entry name" value="HAT"/>
</dbReference>
<keyword evidence="3" id="KW-0677">Repeat</keyword>
<dbReference type="InterPro" id="IPR059164">
    <property type="entry name" value="HAT_PRP39_C"/>
</dbReference>
<keyword evidence="9" id="KW-1185">Reference proteome</keyword>
<dbReference type="GO" id="GO:0005685">
    <property type="term" value="C:U1 snRNP"/>
    <property type="evidence" value="ECO:0007669"/>
    <property type="project" value="TreeGrafter"/>
</dbReference>
<comment type="subcellular location">
    <subcellularLocation>
        <location evidence="1">Nucleus</location>
    </subcellularLocation>
</comment>
<dbReference type="GO" id="GO:0000395">
    <property type="term" value="P:mRNA 5'-splice site recognition"/>
    <property type="evidence" value="ECO:0007669"/>
    <property type="project" value="TreeGrafter"/>
</dbReference>
<dbReference type="Pfam" id="PF23241">
    <property type="entry name" value="HAT_PRP39_C"/>
    <property type="match status" value="1"/>
</dbReference>
<protein>
    <recommendedName>
        <fullName evidence="10">Suppressor of forked domain-containing protein</fullName>
    </recommendedName>
</protein>
<feature type="compositionally biased region" description="Low complexity" evidence="7">
    <location>
        <begin position="1"/>
        <end position="47"/>
    </location>
</feature>
<dbReference type="InterPro" id="IPR011990">
    <property type="entry name" value="TPR-like_helical_dom_sf"/>
</dbReference>
<evidence type="ECO:0000256" key="3">
    <source>
        <dbReference type="ARBA" id="ARBA00022737"/>
    </source>
</evidence>
<dbReference type="Pfam" id="PF23240">
    <property type="entry name" value="HAT_PRP39_N"/>
    <property type="match status" value="1"/>
</dbReference>
<dbReference type="FunFam" id="1.25.40.10:FF:000159">
    <property type="entry name" value="Tetratricopeptide repeat (TPR)-like superfamily protein"/>
    <property type="match status" value="1"/>
</dbReference>
<organism evidence="8 9">
    <name type="scientific">Symbiochloris irregularis</name>
    <dbReference type="NCBI Taxonomy" id="706552"/>
    <lineage>
        <taxon>Eukaryota</taxon>
        <taxon>Viridiplantae</taxon>
        <taxon>Chlorophyta</taxon>
        <taxon>core chlorophytes</taxon>
        <taxon>Trebouxiophyceae</taxon>
        <taxon>Trebouxiales</taxon>
        <taxon>Trebouxiaceae</taxon>
        <taxon>Symbiochloris</taxon>
    </lineage>
</organism>
<feature type="compositionally biased region" description="Low complexity" evidence="7">
    <location>
        <begin position="580"/>
        <end position="591"/>
    </location>
</feature>
<evidence type="ECO:0000256" key="6">
    <source>
        <dbReference type="ARBA" id="ARBA00038019"/>
    </source>
</evidence>
<evidence type="ECO:0008006" key="10">
    <source>
        <dbReference type="Google" id="ProtNLM"/>
    </source>
</evidence>
<proteinExistence type="inferred from homology"/>
<keyword evidence="2" id="KW-0507">mRNA processing</keyword>
<evidence type="ECO:0000256" key="7">
    <source>
        <dbReference type="SAM" id="MobiDB-lite"/>
    </source>
</evidence>
<dbReference type="GO" id="GO:0000243">
    <property type="term" value="C:commitment complex"/>
    <property type="evidence" value="ECO:0007669"/>
    <property type="project" value="TreeGrafter"/>
</dbReference>
<comment type="caution">
    <text evidence="8">The sequence shown here is derived from an EMBL/GenBank/DDBJ whole genome shotgun (WGS) entry which is preliminary data.</text>
</comment>
<dbReference type="FunFam" id="1.25.40.10:FF:000064">
    <property type="entry name" value="Putative pre-mrna-processing factor 39"/>
    <property type="match status" value="1"/>
</dbReference>
<feature type="region of interest" description="Disordered" evidence="7">
    <location>
        <begin position="562"/>
        <end position="591"/>
    </location>
</feature>
<dbReference type="PANTHER" id="PTHR17204">
    <property type="entry name" value="PRE-MRNA PROCESSING PROTEIN PRP39-RELATED"/>
    <property type="match status" value="1"/>
</dbReference>
<gene>
    <name evidence="8" type="ORF">WJX73_004772</name>
</gene>
<dbReference type="Proteomes" id="UP001465755">
    <property type="component" value="Unassembled WGS sequence"/>
</dbReference>
<keyword evidence="5" id="KW-0539">Nucleus</keyword>
<comment type="similarity">
    <text evidence="6">Belongs to the PRP39 family.</text>
</comment>
<keyword evidence="4" id="KW-0508">mRNA splicing</keyword>
<dbReference type="PANTHER" id="PTHR17204:SF5">
    <property type="entry name" value="PRE-MRNA-PROCESSING FACTOR 39"/>
    <property type="match status" value="1"/>
</dbReference>
<dbReference type="AlphaFoldDB" id="A0AAW1PA59"/>
<name>A0AAW1PA59_9CHLO</name>
<dbReference type="SUPFAM" id="SSF48452">
    <property type="entry name" value="TPR-like"/>
    <property type="match status" value="1"/>
</dbReference>
<dbReference type="GO" id="GO:0030627">
    <property type="term" value="F:pre-mRNA 5'-splice site binding"/>
    <property type="evidence" value="ECO:0007669"/>
    <property type="project" value="TreeGrafter"/>
</dbReference>
<dbReference type="EMBL" id="JALJOQ010000042">
    <property type="protein sequence ID" value="KAK9805742.1"/>
    <property type="molecule type" value="Genomic_DNA"/>
</dbReference>
<sequence>MASAPVQDVVASVPAAPPSAEGDAAAALASPTAATPATTPAEAPVESAEAEQQEPAPPAVDPAVQAFNDQLKAARESPSDFDQWTKLITATEKLGDITKLREVYDDFLAEFPLCYGYWKKYADAEVRAGAPEQAAIVFQRGVAAVPYSVDLWGHYTTFRQNQQAEPDDVRGIFEQGLAYVGTDFLSHSLWDKYISFELSKNETGRVAQLYQRLLATPIRDLDRYHTSFVEFAGARPASSMLAPEEHARISAAASWLAGLEQVYQGTKQEQGRRQPFEGGIKRPYFHIKPLDTAQLSNWTRYLDFAEKAGDPGATLRLYERCLVPCASYAEYWSRYARYLEDSGDVEGARAAIQRATLVHCKQQPAAHLHAGLFEERHKNIEAARAAIVLAQEKLAPGLLAAIVARANFERRQEQRSAACAVFADAIEREGAAKEGQGSTTYPFLVLQYAAFLLAAFKDATAARELLNSALASHPGLLRLWEGAIHFEDSVAAPDRAERVMSLYKRATSGDSKPALTDAERKELSERSVTFADLHCDANAAEQAAAAHASLARLLAPKADAKKRTADDAAGGPAAKQAKVQPASQAADPAAASAAMQHPAQAAAAGYYGQQGYNYSGYYPYQAPAQQYSAAYPGYGY</sequence>
<dbReference type="SMART" id="SM00386">
    <property type="entry name" value="HAT"/>
    <property type="match status" value="8"/>
</dbReference>
<evidence type="ECO:0000256" key="2">
    <source>
        <dbReference type="ARBA" id="ARBA00022664"/>
    </source>
</evidence>
<accession>A0AAW1PA59</accession>
<evidence type="ECO:0000313" key="8">
    <source>
        <dbReference type="EMBL" id="KAK9805742.1"/>
    </source>
</evidence>
<dbReference type="Gene3D" id="1.25.40.10">
    <property type="entry name" value="Tetratricopeptide repeat domain"/>
    <property type="match status" value="2"/>
</dbReference>
<evidence type="ECO:0000256" key="4">
    <source>
        <dbReference type="ARBA" id="ARBA00023187"/>
    </source>
</evidence>
<feature type="region of interest" description="Disordered" evidence="7">
    <location>
        <begin position="1"/>
        <end position="61"/>
    </location>
</feature>